<name>A0A5N6TR63_ASPAV</name>
<dbReference type="Proteomes" id="UP000325780">
    <property type="component" value="Unassembled WGS sequence"/>
</dbReference>
<protein>
    <recommendedName>
        <fullName evidence="3">F-box domain-containing protein</fullName>
    </recommendedName>
</protein>
<evidence type="ECO:0000313" key="2">
    <source>
        <dbReference type="Proteomes" id="UP000325780"/>
    </source>
</evidence>
<dbReference type="AlphaFoldDB" id="A0A5N6TR63"/>
<accession>A0A5N6TR63</accession>
<gene>
    <name evidence="1" type="ORF">BDV25DRAFT_157400</name>
</gene>
<keyword evidence="2" id="KW-1185">Reference proteome</keyword>
<dbReference type="EMBL" id="ML742144">
    <property type="protein sequence ID" value="KAE8148843.1"/>
    <property type="molecule type" value="Genomic_DNA"/>
</dbReference>
<proteinExistence type="predicted"/>
<sequence length="566" mass="63984">MLLDFPTEIIQLILRHSATSAFLQAAFSCRTLLAIASNCREVLLHHLYQTPGLNKNLLFLNTTRLFQVLIRRSSQQLYRAQFTTDCACYSFGSYILNVKASSLTPDHHNLALVFKGQEDIYLFRIENGELLLKTRLKPAWPQQGTIEVLRTAFDSDNGLHVLQRFTPAAKESNLGANHPFVRQALQACAGGRIYLSRYPLQSSIDPIRMCSFPDHAEYEPLALAAAHRDTFAISWQHLKEKRLHEVVLYTAQNGSNCDNTSTIVEISYDSCLLVDGARQQLNNDTVLQVRLTGGLSIAERGPITHLAFNDRSSQLLYYYRAQTLYGSFQRINMSSFPVQPTLYDNLCRVQFTNHLYLNFSIAIPFYGTHETQIDENGISRCHWKYLAFGIATHHTENWTIACLLRSEAVCSSLNCGHVLNLERGRRFSDWMVVARLWGYRESTNSLGCIVTASKLGTRVAVANWNVLYIWAVQPSALIGQNTNGFYPSSWWSPKSGVIELRPIVFPLNAVCFKIRFIDEDEMIAITDRGLMRLNFGPLSRGQRMTKSLADQVDLLEGIVVSGPSCH</sequence>
<organism evidence="1 2">
    <name type="scientific">Aspergillus avenaceus</name>
    <dbReference type="NCBI Taxonomy" id="36643"/>
    <lineage>
        <taxon>Eukaryota</taxon>
        <taxon>Fungi</taxon>
        <taxon>Dikarya</taxon>
        <taxon>Ascomycota</taxon>
        <taxon>Pezizomycotina</taxon>
        <taxon>Eurotiomycetes</taxon>
        <taxon>Eurotiomycetidae</taxon>
        <taxon>Eurotiales</taxon>
        <taxon>Aspergillaceae</taxon>
        <taxon>Aspergillus</taxon>
        <taxon>Aspergillus subgen. Circumdati</taxon>
    </lineage>
</organism>
<evidence type="ECO:0008006" key="3">
    <source>
        <dbReference type="Google" id="ProtNLM"/>
    </source>
</evidence>
<evidence type="ECO:0000313" key="1">
    <source>
        <dbReference type="EMBL" id="KAE8148843.1"/>
    </source>
</evidence>
<dbReference type="OrthoDB" id="6058203at2759"/>
<reference evidence="1 2" key="1">
    <citation type="submission" date="2019-04" db="EMBL/GenBank/DDBJ databases">
        <title>Friends and foes A comparative genomics study of 23 Aspergillus species from section Flavi.</title>
        <authorList>
            <consortium name="DOE Joint Genome Institute"/>
            <person name="Kjaerbolling I."/>
            <person name="Vesth T."/>
            <person name="Frisvad J.C."/>
            <person name="Nybo J.L."/>
            <person name="Theobald S."/>
            <person name="Kildgaard S."/>
            <person name="Isbrandt T."/>
            <person name="Kuo A."/>
            <person name="Sato A."/>
            <person name="Lyhne E.K."/>
            <person name="Kogle M.E."/>
            <person name="Wiebenga A."/>
            <person name="Kun R.S."/>
            <person name="Lubbers R.J."/>
            <person name="Makela M.R."/>
            <person name="Barry K."/>
            <person name="Chovatia M."/>
            <person name="Clum A."/>
            <person name="Daum C."/>
            <person name="Haridas S."/>
            <person name="He G."/>
            <person name="LaButti K."/>
            <person name="Lipzen A."/>
            <person name="Mondo S."/>
            <person name="Riley R."/>
            <person name="Salamov A."/>
            <person name="Simmons B.A."/>
            <person name="Magnuson J.K."/>
            <person name="Henrissat B."/>
            <person name="Mortensen U.H."/>
            <person name="Larsen T.O."/>
            <person name="Devries R.P."/>
            <person name="Grigoriev I.V."/>
            <person name="Machida M."/>
            <person name="Baker S.E."/>
            <person name="Andersen M.R."/>
        </authorList>
    </citation>
    <scope>NUCLEOTIDE SEQUENCE [LARGE SCALE GENOMIC DNA]</scope>
    <source>
        <strain evidence="1 2">IBT 18842</strain>
    </source>
</reference>